<dbReference type="Proteomes" id="UP001308005">
    <property type="component" value="Unassembled WGS sequence"/>
</dbReference>
<keyword evidence="1" id="KW-0175">Coiled coil</keyword>
<feature type="coiled-coil region" evidence="1">
    <location>
        <begin position="1307"/>
        <end position="1374"/>
    </location>
</feature>
<protein>
    <recommendedName>
        <fullName evidence="4">Bacteriophage tail tape measure N-terminal domain-containing protein</fullName>
    </recommendedName>
</protein>
<evidence type="ECO:0000256" key="1">
    <source>
        <dbReference type="SAM" id="Coils"/>
    </source>
</evidence>
<evidence type="ECO:0000313" key="3">
    <source>
        <dbReference type="Proteomes" id="UP001308005"/>
    </source>
</evidence>
<evidence type="ECO:0000313" key="2">
    <source>
        <dbReference type="EMBL" id="MEB4590029.1"/>
    </source>
</evidence>
<evidence type="ECO:0008006" key="4">
    <source>
        <dbReference type="Google" id="ProtNLM"/>
    </source>
</evidence>
<feature type="coiled-coil region" evidence="1">
    <location>
        <begin position="525"/>
        <end position="563"/>
    </location>
</feature>
<feature type="coiled-coil region" evidence="1">
    <location>
        <begin position="642"/>
        <end position="704"/>
    </location>
</feature>
<proteinExistence type="predicted"/>
<reference evidence="3" key="1">
    <citation type="submission" date="2023-07" db="EMBL/GenBank/DDBJ databases">
        <title>The carbon used by Thiothrix.</title>
        <authorList>
            <person name="Chen L."/>
        </authorList>
    </citation>
    <scope>NUCLEOTIDE SEQUENCE [LARGE SCALE GENOMIC DNA]</scope>
</reference>
<organism evidence="2 3">
    <name type="scientific">Candidatus Thiothrix phosphatis</name>
    <dbReference type="NCBI Taxonomy" id="3112415"/>
    <lineage>
        <taxon>Bacteria</taxon>
        <taxon>Pseudomonadati</taxon>
        <taxon>Pseudomonadota</taxon>
        <taxon>Gammaproteobacteria</taxon>
        <taxon>Thiotrichales</taxon>
        <taxon>Thiotrichaceae</taxon>
        <taxon>Thiothrix</taxon>
    </lineage>
</organism>
<comment type="caution">
    <text evidence="2">The sequence shown here is derived from an EMBL/GenBank/DDBJ whole genome shotgun (WGS) entry which is preliminary data.</text>
</comment>
<keyword evidence="3" id="KW-1185">Reference proteome</keyword>
<accession>A0ABU6CV70</accession>
<dbReference type="RefSeq" id="WP_324693259.1">
    <property type="nucleotide sequence ID" value="NZ_JAYMYJ010000029.1"/>
</dbReference>
<sequence length="1615" mass="172078">MSGSNLIIKLKLLLESDELQRGLDSGKTALKQFAAAAASAGTALGAVEATTSLLELNRELNILSQSMNITRDALQTWQIAGQSVGIEADKMSDIFKDVNDKLGDFASTGGGEAVDLIKRLKLNINDLIAMSPDQALLAIADAMEKTKDMSTAEKTFLLESLADDASRLLPLLEDGAAKLDAIKERASTNLVIITDEQKAILDEANAKMAEIGTSLDGLSHQAGTAGAMLINAFGDSFADAIDQSALLMQDLPDIAAQTMDDVAASWAYGAQDAGEELAAIAEFSEIYFGYVGQYAMQALDVTRMAFTYMPVYAKAGYDTAVAYSEMYLHSSSAMWEDFRAASNFAFAALLQYAKAGFVGMASAGSAAVAFLIDKLATFAQSAAATFSAMSDVPGFDAMANGAASVAGKLAGMADSARNAGGAVADAFDGAIANLKASGEAAQQSAAMHRQLAIEARDTGQAAIEAAGKFITQKEAQRAINAQIREENQELGGLANGLKTSGDAAKKFHVNQDAVNKALNGGASGAKAAKAAKSELEKQTDKLAKAYADELQNLQLKNKELTQTGEEYYRSTLEAKNFTQAMQDEAGALHYSNTLLDARKKLTQESNAVKLNPLEQYKADLKESGMTASDIAELATEKQAVIQAKITAELEKQRKKAELTKDEYAEWEVLQEGVTAEFARQAAASSKLTDEIEKQRKLAEELNDALVNAFVDAAESGFKSFDSLKDYFEKSFSDLVINPAVNGVFDDIKTGNNPWTGLQQQFSSMYSTMQAGGLQGASVAGGAAGYLSGLLGGNESQQIGATIGGAAGNYFAAALSVTGPVGAAIGALAGHFAGSLFKDDDSARAYFTGGNPTDGYAFTDRGKTLYASSALGTFGFQAHGTHDLGEQGENQLEAFVKKMAAIDDALAKFMPESEVQRIRNELQSYQKTGLDFDGLFKERLTIITSGLSIAMRGLIDYSQDADGIISQIDALITIQEQAVPALRDMGLQIGNTEDAALQAAAGLVEAAGGLQSLTSISATYYDAVYSEAEQKLIAIEKAREAVNAFNAANNAQVYSLSSLRAYIEGLDQSTAANRSAAIQAMQLADELKTLEALQFANTELGKSAVAAANDVSDLQDKLDFLQGIQDQLDEFDSNPTEVALRNIQRNFEKLTAEGQKLGASESELLAVRELADKQTAALASGLRNEIASLNSDLFGLDYTSQINSLKDLLQTENDRIAELQAAAQERYQQDLSNYEAMQALAGGIGDYLDSLKLSNLSTNTPVQLLEEAAQQYADTLRQAQAGDNEAAGKYQGSLQAYLQQAQSYYGNSNQYQEIFNQATAEAERLQAQLGNASKPIVPADIQSLVSRNLERQIELLEQQAEYERKQNIASEIKDKLAQLSLATGEDIDALANELGISLSSVEAAINGKPVAETAGKATGSSIATQIATGSTTAVASTATTGVRFQTQAALFNAVKSAGQSVNKIADIKDVPGLAKALGMTADELRKNLQFLAPWLAQQWESYGTGSDYITHDQQATVHKGEIIMTPTQSGSVRNNIVAAMQSLSRIQNTGTERDGILEELRGLRADNQKLATEVQALRVQVAQYSSIAEKQRDAQIAEITTQRRDNERKTAMRGRV</sequence>
<gene>
    <name evidence="2" type="ORF">VSS37_03465</name>
</gene>
<name>A0ABU6CV70_9GAMM</name>
<dbReference type="EMBL" id="JAYMYJ010000029">
    <property type="protein sequence ID" value="MEB4590029.1"/>
    <property type="molecule type" value="Genomic_DNA"/>
</dbReference>